<sequence>MPSTEYVTSADGTPIAFDRHGAGEPVILIGGILCDRQTTLPLAQQLATRVGVVNYDRRGRGDSKDTAPYTVEREIDDLAALIDAAGGVAAVYGHSSGAGLALRAAAAGLAISRLVLHEPPYGAADEQSKRDARELAGNVRDAVEEGRHGDAIARFLTEAGMPPEMVEQASTNPSMQAIAVTMPYDFDVMGDFDRGGAVPEELVRAVRIPTLVISGGASPDFFRDAAAHITELLPNGISAVLEGHDHGAPADVVAPVVADFLDAP</sequence>
<gene>
    <name evidence="2" type="ORF">CLV30_11147</name>
</gene>
<keyword evidence="3" id="KW-1185">Reference proteome</keyword>
<feature type="domain" description="AB hydrolase-1" evidence="1">
    <location>
        <begin position="41"/>
        <end position="250"/>
    </location>
</feature>
<comment type="caution">
    <text evidence="2">The sequence shown here is derived from an EMBL/GenBank/DDBJ whole genome shotgun (WGS) entry which is preliminary data.</text>
</comment>
<dbReference type="PANTHER" id="PTHR43433">
    <property type="entry name" value="HYDROLASE, ALPHA/BETA FOLD FAMILY PROTEIN"/>
    <property type="match status" value="1"/>
</dbReference>
<dbReference type="OrthoDB" id="63519at2"/>
<evidence type="ECO:0000313" key="2">
    <source>
        <dbReference type="EMBL" id="PSL02092.1"/>
    </source>
</evidence>
<organism evidence="2 3">
    <name type="scientific">Haloactinopolyspora alba</name>
    <dbReference type="NCBI Taxonomy" id="648780"/>
    <lineage>
        <taxon>Bacteria</taxon>
        <taxon>Bacillati</taxon>
        <taxon>Actinomycetota</taxon>
        <taxon>Actinomycetes</taxon>
        <taxon>Jiangellales</taxon>
        <taxon>Jiangellaceae</taxon>
        <taxon>Haloactinopolyspora</taxon>
    </lineage>
</organism>
<dbReference type="InterPro" id="IPR050471">
    <property type="entry name" value="AB_hydrolase"/>
</dbReference>
<evidence type="ECO:0000313" key="3">
    <source>
        <dbReference type="Proteomes" id="UP000243528"/>
    </source>
</evidence>
<dbReference type="PANTHER" id="PTHR43433:SF5">
    <property type="entry name" value="AB HYDROLASE-1 DOMAIN-CONTAINING PROTEIN"/>
    <property type="match status" value="1"/>
</dbReference>
<dbReference type="AlphaFoldDB" id="A0A2P8DY11"/>
<protein>
    <submittedName>
        <fullName evidence="2">Pimeloyl-ACP methyl ester carboxylesterase</fullName>
    </submittedName>
</protein>
<dbReference type="Proteomes" id="UP000243528">
    <property type="component" value="Unassembled WGS sequence"/>
</dbReference>
<dbReference type="RefSeq" id="WP_106538108.1">
    <property type="nucleotide sequence ID" value="NZ_PYGE01000011.1"/>
</dbReference>
<dbReference type="EMBL" id="PYGE01000011">
    <property type="protein sequence ID" value="PSL02092.1"/>
    <property type="molecule type" value="Genomic_DNA"/>
</dbReference>
<dbReference type="Gene3D" id="3.40.50.1820">
    <property type="entry name" value="alpha/beta hydrolase"/>
    <property type="match status" value="1"/>
</dbReference>
<dbReference type="GO" id="GO:0003824">
    <property type="term" value="F:catalytic activity"/>
    <property type="evidence" value="ECO:0007669"/>
    <property type="project" value="UniProtKB-ARBA"/>
</dbReference>
<name>A0A2P8DY11_9ACTN</name>
<dbReference type="SUPFAM" id="SSF53474">
    <property type="entry name" value="alpha/beta-Hydrolases"/>
    <property type="match status" value="1"/>
</dbReference>
<proteinExistence type="predicted"/>
<accession>A0A2P8DY11</accession>
<dbReference type="InterPro" id="IPR000073">
    <property type="entry name" value="AB_hydrolase_1"/>
</dbReference>
<evidence type="ECO:0000259" key="1">
    <source>
        <dbReference type="Pfam" id="PF12697"/>
    </source>
</evidence>
<dbReference type="InterPro" id="IPR029058">
    <property type="entry name" value="AB_hydrolase_fold"/>
</dbReference>
<dbReference type="Pfam" id="PF12697">
    <property type="entry name" value="Abhydrolase_6"/>
    <property type="match status" value="1"/>
</dbReference>
<reference evidence="2 3" key="1">
    <citation type="submission" date="2018-03" db="EMBL/GenBank/DDBJ databases">
        <title>Genomic Encyclopedia of Archaeal and Bacterial Type Strains, Phase II (KMG-II): from individual species to whole genera.</title>
        <authorList>
            <person name="Goeker M."/>
        </authorList>
    </citation>
    <scope>NUCLEOTIDE SEQUENCE [LARGE SCALE GENOMIC DNA]</scope>
    <source>
        <strain evidence="2 3">DSM 45211</strain>
    </source>
</reference>